<evidence type="ECO:0000256" key="3">
    <source>
        <dbReference type="ARBA" id="ARBA00022475"/>
    </source>
</evidence>
<feature type="disulfide bond" evidence="14">
    <location>
        <begin position="68"/>
        <end position="78"/>
    </location>
</feature>
<name>A0A6S7KEA4_PARCT</name>
<dbReference type="AlphaFoldDB" id="A0A6S7KEA4"/>
<dbReference type="InterPro" id="IPR009030">
    <property type="entry name" value="Growth_fac_rcpt_cys_sf"/>
</dbReference>
<dbReference type="Pfam" id="PF12661">
    <property type="entry name" value="hEGF"/>
    <property type="match status" value="5"/>
</dbReference>
<dbReference type="InterPro" id="IPR001881">
    <property type="entry name" value="EGF-like_Ca-bd_dom"/>
</dbReference>
<dbReference type="InterPro" id="IPR018097">
    <property type="entry name" value="EGF_Ca-bd_CS"/>
</dbReference>
<feature type="disulfide bond" evidence="14">
    <location>
        <begin position="216"/>
        <end position="226"/>
    </location>
</feature>
<evidence type="ECO:0000256" key="10">
    <source>
        <dbReference type="ARBA" id="ARBA00022989"/>
    </source>
</evidence>
<keyword evidence="8" id="KW-0677">Repeat</keyword>
<dbReference type="GO" id="GO:0051093">
    <property type="term" value="P:negative regulation of developmental process"/>
    <property type="evidence" value="ECO:0007669"/>
    <property type="project" value="UniProtKB-ARBA"/>
</dbReference>
<dbReference type="GO" id="GO:0048468">
    <property type="term" value="P:cell development"/>
    <property type="evidence" value="ECO:0007669"/>
    <property type="project" value="UniProtKB-ARBA"/>
</dbReference>
<dbReference type="GO" id="GO:0030182">
    <property type="term" value="P:neuron differentiation"/>
    <property type="evidence" value="ECO:0007669"/>
    <property type="project" value="UniProtKB-ARBA"/>
</dbReference>
<feature type="disulfide bond" evidence="14">
    <location>
        <begin position="52"/>
        <end position="61"/>
    </location>
</feature>
<evidence type="ECO:0000256" key="2">
    <source>
        <dbReference type="ARBA" id="ARBA00022473"/>
    </source>
</evidence>
<keyword evidence="6" id="KW-0812">Transmembrane</keyword>
<keyword evidence="10" id="KW-1133">Transmembrane helix</keyword>
<evidence type="ECO:0000256" key="13">
    <source>
        <dbReference type="ARBA" id="ARBA00023180"/>
    </source>
</evidence>
<dbReference type="PROSITE" id="PS00022">
    <property type="entry name" value="EGF_1"/>
    <property type="match status" value="6"/>
</dbReference>
<evidence type="ECO:0000256" key="6">
    <source>
        <dbReference type="ARBA" id="ARBA00022692"/>
    </source>
</evidence>
<keyword evidence="5" id="KW-0597">Phosphoprotein</keyword>
<comment type="subcellular location">
    <subcellularLocation>
        <location evidence="1">Apical cell membrane</location>
        <topology evidence="1">Single-pass type I membrane protein</topology>
    </subcellularLocation>
</comment>
<dbReference type="GO" id="GO:0080090">
    <property type="term" value="P:regulation of primary metabolic process"/>
    <property type="evidence" value="ECO:0007669"/>
    <property type="project" value="UniProtKB-ARBA"/>
</dbReference>
<evidence type="ECO:0000256" key="5">
    <source>
        <dbReference type="ARBA" id="ARBA00022553"/>
    </source>
</evidence>
<sequence>MVSSTNEICKSSRRHSKRRVFLKETENNICEQELPCKHGECIPDGDSYLCSCDSDYEGNNCETLIDDCVGRPCVNGECIDGVNSYQCRCKSGYEGTNCEENIDDCLGGACVNGDCIDGVNSYECRCKPGYEGKNCEKNIDDCLSSACVNGDCIDGVNSYECRCKPGYEGKNCEKNIDDCVGRPCVNGECIDGVNSYQCRCKPGYEGTNCGENIDDCVGNKCVHGKCVDKVNSYQCQCDFGYEGDRCDQVIMKPSTCSDANWWKSFDAKGWSNCDRDNLFITGFNRSPPKKNNKDPIYLLEEAKCCSAIPLLSSKGGECLAANWWSTLDKKNEWSLCPSGYFLNGLYRNSGDKLHKIEEGRCCKPKTHPNWYGQCYDENVGIAFDKQGWSKCSKTGHYITGVHRDSGTDWLHNIDKFRCCQMFPSVSCVTADWILSFDKQGWSKCTGENTFITGFYRSEKKGNDEIYRLEKARCCIASPQYQGESGVCVDENWWGILDNKRTWAKCRPGYFLHGLKRTSGNNVHNIEEGRCCRPKNHPAKHGHCYDQDIKSVFSSEGWGACTKAGYYVTGIYRHNGNRLHDIQKLRCCKMAA</sequence>
<proteinExistence type="predicted"/>
<evidence type="ECO:0000256" key="12">
    <source>
        <dbReference type="ARBA" id="ARBA00023157"/>
    </source>
</evidence>
<feature type="disulfide bond" evidence="14">
    <location>
        <begin position="105"/>
        <end position="115"/>
    </location>
</feature>
<dbReference type="InterPro" id="IPR000152">
    <property type="entry name" value="EGF-type_Asp/Asn_hydroxyl_site"/>
</dbReference>
<accession>A0A6S7KEA4</accession>
<keyword evidence="13" id="KW-0325">Glycoprotein</keyword>
<comment type="caution">
    <text evidence="14">Lacks conserved residue(s) required for the propagation of feature annotation.</text>
</comment>
<dbReference type="GO" id="GO:0016324">
    <property type="term" value="C:apical plasma membrane"/>
    <property type="evidence" value="ECO:0007669"/>
    <property type="project" value="UniProtKB-SubCell"/>
</dbReference>
<dbReference type="SUPFAM" id="SSF57184">
    <property type="entry name" value="Growth factor receptor domain"/>
    <property type="match status" value="2"/>
</dbReference>
<dbReference type="OrthoDB" id="5947210at2759"/>
<feature type="disulfide bond" evidence="14">
    <location>
        <begin position="142"/>
        <end position="152"/>
    </location>
</feature>
<dbReference type="PROSITE" id="PS01187">
    <property type="entry name" value="EGF_CA"/>
    <property type="match status" value="2"/>
</dbReference>
<evidence type="ECO:0000256" key="1">
    <source>
        <dbReference type="ARBA" id="ARBA00004247"/>
    </source>
</evidence>
<dbReference type="GO" id="GO:0005112">
    <property type="term" value="F:Notch binding"/>
    <property type="evidence" value="ECO:0007669"/>
    <property type="project" value="TreeGrafter"/>
</dbReference>
<dbReference type="PROSITE" id="PS01186">
    <property type="entry name" value="EGF_2"/>
    <property type="match status" value="5"/>
</dbReference>
<evidence type="ECO:0000313" key="15">
    <source>
        <dbReference type="EMBL" id="CAB4018788.1"/>
    </source>
</evidence>
<dbReference type="PANTHER" id="PTHR12916:SF9">
    <property type="entry name" value="NEUROGENIC LOCUS NOTCH HOMOLOG PROTEIN 1-RELATED"/>
    <property type="match status" value="1"/>
</dbReference>
<dbReference type="InterPro" id="IPR000742">
    <property type="entry name" value="EGF"/>
</dbReference>
<feature type="disulfide bond" evidence="14">
    <location>
        <begin position="200"/>
        <end position="209"/>
    </location>
</feature>
<dbReference type="GO" id="GO:0009967">
    <property type="term" value="P:positive regulation of signal transduction"/>
    <property type="evidence" value="ECO:0007669"/>
    <property type="project" value="UniProtKB-ARBA"/>
</dbReference>
<keyword evidence="3" id="KW-1003">Cell membrane</keyword>
<feature type="disulfide bond" evidence="14">
    <location>
        <begin position="163"/>
        <end position="172"/>
    </location>
</feature>
<feature type="disulfide bond" evidence="14">
    <location>
        <begin position="126"/>
        <end position="135"/>
    </location>
</feature>
<evidence type="ECO:0000256" key="14">
    <source>
        <dbReference type="PROSITE-ProRule" id="PRU00076"/>
    </source>
</evidence>
<evidence type="ECO:0000256" key="9">
    <source>
        <dbReference type="ARBA" id="ARBA00022782"/>
    </source>
</evidence>
<evidence type="ECO:0000256" key="8">
    <source>
        <dbReference type="ARBA" id="ARBA00022737"/>
    </source>
</evidence>
<keyword evidence="11" id="KW-0472">Membrane</keyword>
<dbReference type="PRINTS" id="PR00010">
    <property type="entry name" value="EGFBLOOD"/>
</dbReference>
<dbReference type="GO" id="GO:0005509">
    <property type="term" value="F:calcium ion binding"/>
    <property type="evidence" value="ECO:0007669"/>
    <property type="project" value="InterPro"/>
</dbReference>
<feature type="disulfide bond" evidence="14">
    <location>
        <begin position="237"/>
        <end position="246"/>
    </location>
</feature>
<gene>
    <name evidence="15" type="ORF">PACLA_8A031450</name>
</gene>
<dbReference type="PROSITE" id="PS00010">
    <property type="entry name" value="ASX_HYDROXYL"/>
    <property type="match status" value="5"/>
</dbReference>
<comment type="caution">
    <text evidence="15">The sequence shown here is derived from an EMBL/GenBank/DDBJ whole genome shotgun (WGS) entry which is preliminary data.</text>
</comment>
<evidence type="ECO:0000313" key="16">
    <source>
        <dbReference type="Proteomes" id="UP001152795"/>
    </source>
</evidence>
<dbReference type="GO" id="GO:0008593">
    <property type="term" value="P:regulation of Notch signaling pathway"/>
    <property type="evidence" value="ECO:0007669"/>
    <property type="project" value="UniProtKB-ARBA"/>
</dbReference>
<dbReference type="GO" id="GO:0007219">
    <property type="term" value="P:Notch signaling pathway"/>
    <property type="evidence" value="ECO:0007669"/>
    <property type="project" value="TreeGrafter"/>
</dbReference>
<dbReference type="Proteomes" id="UP001152795">
    <property type="component" value="Unassembled WGS sequence"/>
</dbReference>
<organism evidence="15 16">
    <name type="scientific">Paramuricea clavata</name>
    <name type="common">Red gorgonian</name>
    <name type="synonym">Violescent sea-whip</name>
    <dbReference type="NCBI Taxonomy" id="317549"/>
    <lineage>
        <taxon>Eukaryota</taxon>
        <taxon>Metazoa</taxon>
        <taxon>Cnidaria</taxon>
        <taxon>Anthozoa</taxon>
        <taxon>Octocorallia</taxon>
        <taxon>Malacalcyonacea</taxon>
        <taxon>Plexauridae</taxon>
        <taxon>Paramuricea</taxon>
    </lineage>
</organism>
<dbReference type="InterPro" id="IPR013032">
    <property type="entry name" value="EGF-like_CS"/>
</dbReference>
<dbReference type="FunFam" id="2.10.25.10:FF:000472">
    <property type="entry name" value="Uncharacterized protein, isoform A"/>
    <property type="match status" value="1"/>
</dbReference>
<keyword evidence="2" id="KW-0217">Developmental protein</keyword>
<dbReference type="GO" id="GO:0051241">
    <property type="term" value="P:negative regulation of multicellular organismal process"/>
    <property type="evidence" value="ECO:0007669"/>
    <property type="project" value="UniProtKB-ARBA"/>
</dbReference>
<dbReference type="SMART" id="SM00179">
    <property type="entry name" value="EGF_CA"/>
    <property type="match status" value="6"/>
</dbReference>
<dbReference type="GO" id="GO:0003002">
    <property type="term" value="P:regionalization"/>
    <property type="evidence" value="ECO:0007669"/>
    <property type="project" value="UniProtKB-ARBA"/>
</dbReference>
<feature type="disulfide bond" evidence="14">
    <location>
        <begin position="89"/>
        <end position="98"/>
    </location>
</feature>
<dbReference type="SMART" id="SM00181">
    <property type="entry name" value="EGF"/>
    <property type="match status" value="6"/>
</dbReference>
<keyword evidence="12 14" id="KW-1015">Disulfide bond</keyword>
<dbReference type="FunFam" id="2.10.25.10:FF:000565">
    <property type="entry name" value="Predicted protein"/>
    <property type="match status" value="3"/>
</dbReference>
<feature type="disulfide bond" evidence="14">
    <location>
        <begin position="179"/>
        <end position="189"/>
    </location>
</feature>
<evidence type="ECO:0000256" key="4">
    <source>
        <dbReference type="ARBA" id="ARBA00022536"/>
    </source>
</evidence>
<keyword evidence="9" id="KW-0221">Differentiation</keyword>
<dbReference type="PANTHER" id="PTHR12916">
    <property type="entry name" value="CYTOCHROME C OXIDASE POLYPEPTIDE VIC-2"/>
    <property type="match status" value="1"/>
</dbReference>
<keyword evidence="7" id="KW-0732">Signal</keyword>
<dbReference type="PROSITE" id="PS50026">
    <property type="entry name" value="EGF_3"/>
    <property type="match status" value="6"/>
</dbReference>
<evidence type="ECO:0000256" key="7">
    <source>
        <dbReference type="ARBA" id="ARBA00022729"/>
    </source>
</evidence>
<dbReference type="CDD" id="cd00054">
    <property type="entry name" value="EGF_CA"/>
    <property type="match status" value="5"/>
</dbReference>
<dbReference type="GO" id="GO:0060255">
    <property type="term" value="P:regulation of macromolecule metabolic process"/>
    <property type="evidence" value="ECO:0007669"/>
    <property type="project" value="UniProtKB-ARBA"/>
</dbReference>
<reference evidence="15" key="1">
    <citation type="submission" date="2020-04" db="EMBL/GenBank/DDBJ databases">
        <authorList>
            <person name="Alioto T."/>
            <person name="Alioto T."/>
            <person name="Gomez Garrido J."/>
        </authorList>
    </citation>
    <scope>NUCLEOTIDE SEQUENCE</scope>
    <source>
        <strain evidence="15">A484AB</strain>
    </source>
</reference>
<dbReference type="Gene3D" id="2.10.25.10">
    <property type="entry name" value="Laminin"/>
    <property type="match status" value="6"/>
</dbReference>
<keyword evidence="4 14" id="KW-0245">EGF-like domain</keyword>
<dbReference type="EMBL" id="CACRXK020010165">
    <property type="protein sequence ID" value="CAB4018788.1"/>
    <property type="molecule type" value="Genomic_DNA"/>
</dbReference>
<evidence type="ECO:0000256" key="11">
    <source>
        <dbReference type="ARBA" id="ARBA00023136"/>
    </source>
</evidence>
<dbReference type="GO" id="GO:0048592">
    <property type="term" value="P:eye morphogenesis"/>
    <property type="evidence" value="ECO:0007669"/>
    <property type="project" value="UniProtKB-ARBA"/>
</dbReference>
<protein>
    <submittedName>
        <fullName evidence="15">Neurogenic locus Notch -like</fullName>
    </submittedName>
</protein>
<keyword evidence="16" id="KW-1185">Reference proteome</keyword>